<dbReference type="InterPro" id="IPR001830">
    <property type="entry name" value="Glyco_trans_20"/>
</dbReference>
<keyword evidence="7" id="KW-1185">Reference proteome</keyword>
<name>A0AAV9IYD8_CYACA</name>
<dbReference type="GO" id="GO:0005992">
    <property type="term" value="P:trehalose biosynthetic process"/>
    <property type="evidence" value="ECO:0007669"/>
    <property type="project" value="InterPro"/>
</dbReference>
<comment type="similarity">
    <text evidence="2">In the C-terminal section; belongs to the trehalose phosphatase family.</text>
</comment>
<dbReference type="Gene3D" id="3.30.70.1020">
    <property type="entry name" value="Trehalose-6-phosphate phosphatase related protein, domain 2"/>
    <property type="match status" value="1"/>
</dbReference>
<dbReference type="FunFam" id="3.40.50.2000:FF:000010">
    <property type="entry name" value="Alpha,alpha-trehalose-phosphate synthase"/>
    <property type="match status" value="1"/>
</dbReference>
<reference evidence="6 7" key="1">
    <citation type="submission" date="2022-07" db="EMBL/GenBank/DDBJ databases">
        <title>Genome-wide signatures of adaptation to extreme environments.</title>
        <authorList>
            <person name="Cho C.H."/>
            <person name="Yoon H.S."/>
        </authorList>
    </citation>
    <scope>NUCLEOTIDE SEQUENCE [LARGE SCALE GENOMIC DNA]</scope>
    <source>
        <strain evidence="6 7">DBV 063 E5</strain>
    </source>
</reference>
<dbReference type="AlphaFoldDB" id="A0AAV9IYD8"/>
<dbReference type="InterPro" id="IPR023214">
    <property type="entry name" value="HAD_sf"/>
</dbReference>
<evidence type="ECO:0000313" key="6">
    <source>
        <dbReference type="EMBL" id="KAK4537128.1"/>
    </source>
</evidence>
<evidence type="ECO:0000313" key="7">
    <source>
        <dbReference type="Proteomes" id="UP001301350"/>
    </source>
</evidence>
<organism evidence="6 7">
    <name type="scientific">Cyanidium caldarium</name>
    <name type="common">Red alga</name>
    <dbReference type="NCBI Taxonomy" id="2771"/>
    <lineage>
        <taxon>Eukaryota</taxon>
        <taxon>Rhodophyta</taxon>
        <taxon>Bangiophyceae</taxon>
        <taxon>Cyanidiales</taxon>
        <taxon>Cyanidiaceae</taxon>
        <taxon>Cyanidium</taxon>
    </lineage>
</organism>
<dbReference type="InterPro" id="IPR036412">
    <property type="entry name" value="HAD-like_sf"/>
</dbReference>
<dbReference type="Pfam" id="PF02358">
    <property type="entry name" value="Trehalose_PPase"/>
    <property type="match status" value="1"/>
</dbReference>
<dbReference type="GO" id="GO:0005829">
    <property type="term" value="C:cytosol"/>
    <property type="evidence" value="ECO:0007669"/>
    <property type="project" value="TreeGrafter"/>
</dbReference>
<dbReference type="PANTHER" id="PTHR10788:SF106">
    <property type="entry name" value="BCDNA.GH08860"/>
    <property type="match status" value="1"/>
</dbReference>
<evidence type="ECO:0000256" key="2">
    <source>
        <dbReference type="ARBA" id="ARBA00006330"/>
    </source>
</evidence>
<feature type="region of interest" description="Disordered" evidence="5">
    <location>
        <begin position="25"/>
        <end position="78"/>
    </location>
</feature>
<dbReference type="CDD" id="cd03788">
    <property type="entry name" value="GT20_TPS"/>
    <property type="match status" value="1"/>
</dbReference>
<dbReference type="Gene3D" id="3.40.50.1000">
    <property type="entry name" value="HAD superfamily/HAD-like"/>
    <property type="match status" value="2"/>
</dbReference>
<feature type="region of interest" description="Disordered" evidence="5">
    <location>
        <begin position="137"/>
        <end position="156"/>
    </location>
</feature>
<comment type="similarity">
    <text evidence="1">In the N-terminal section; belongs to the glycosyltransferase 20 family.</text>
</comment>
<dbReference type="FunFam" id="3.40.50.1000:FF:000052">
    <property type="entry name" value="Alpha,alpha-trehalose-phosphate synthase [UDP-forming] 6"/>
    <property type="match status" value="1"/>
</dbReference>
<comment type="caution">
    <text evidence="6">The sequence shown here is derived from an EMBL/GenBank/DDBJ whole genome shotgun (WGS) entry which is preliminary data.</text>
</comment>
<dbReference type="NCBIfam" id="TIGR00685">
    <property type="entry name" value="T6PP"/>
    <property type="match status" value="1"/>
</dbReference>
<dbReference type="GO" id="GO:0004805">
    <property type="term" value="F:trehalose-phosphatase activity"/>
    <property type="evidence" value="ECO:0007669"/>
    <property type="project" value="TreeGrafter"/>
</dbReference>
<evidence type="ECO:0000256" key="5">
    <source>
        <dbReference type="SAM" id="MobiDB-lite"/>
    </source>
</evidence>
<dbReference type="GO" id="GO:0003825">
    <property type="term" value="F:alpha,alpha-trehalose-phosphate synthase (UDP-forming) activity"/>
    <property type="evidence" value="ECO:0007669"/>
    <property type="project" value="TreeGrafter"/>
</dbReference>
<dbReference type="Pfam" id="PF00982">
    <property type="entry name" value="Glyco_transf_20"/>
    <property type="match status" value="1"/>
</dbReference>
<evidence type="ECO:0000256" key="1">
    <source>
        <dbReference type="ARBA" id="ARBA00005409"/>
    </source>
</evidence>
<sequence>MDSHSVRRTFSASANLVELLHVGSGTTNPLVQSSPQRGVVRSESGALPRAVSPLEAGPTADAESTPVHGSSRSARRDAREAFSQADVIDSGLARLHSFELPLSLADDVDDIDISLPLSEEYLLSKIQEVQYQLQQLREGRDGTAATPAASRQPGGRKRGRLFVVSNRLPVQLQFSGPHHSSRPKVLLSVSGLQSALRSLRSRFSIGWIGRLAQEQQLTPAQQQVARRVLATEHGYVPVFVDVDDGRLHRRFCNSILWRIFHYLPVGIEGERAFSIELWEAYQRVNAAYVDTMVGEYQEGDLFWVHDFQLMLVPQLMRARVHDAKIGFFLHTPFPSSEVYRILPTRRRLLEGILAADLIGFHTYDYARHFLSVCSRTMGLDTRPNGVDFRGSLVHIGIYPFSIDMTGFVKALHSRAVQLRQLKLRDDLFAGKRIVLGVDRLDYIKGIPHKMLAFEHLLEAHPEWIGRVILVQVAVPATGGDGMELVDEQANGDYSALRAEVDEMVGRINGRFGTVEEVPIVYRMMAPTFEELVALYSVADVAALTSLREGMGLMSYEYTVCQADRCGALVMSEFCGAAQSLPGAILCNPWSVEEVGEALHRALTMSPMEREIRHRKLYKYIQMHTAEHWAENIVSDLVQFTEQRRNYRRLDVETLLSACAAARRRLLLLDYDGTLAPLHNQPELAKPSPQLLRVLKRLQAAAPSTTVFVISGRERETLGRWLAGTGVGLAAEQGYAICWPAHLTHHPLREHSFRLGGADDEAPSAAAPVAAPPLRDSHGNVWTHPPFDFDPDAVAQAMRIAIEVMLRFEDATPGSFTHIKESSITWHFAAADPQFAYFQAQELRAHLEESLARTPLVVLSGKSIVYVRPRGVNKGNTARYILSQMQEQYPDVVLCVGDDKSDEHMFEACQQAATAAAPTDGMKAAAPPPRVFTCTVGRKGSVAQAFVERVDDVIECLERLAALTPSP</sequence>
<dbReference type="CDD" id="cd01627">
    <property type="entry name" value="HAD_TPP"/>
    <property type="match status" value="1"/>
</dbReference>
<feature type="compositionally biased region" description="Polar residues" evidence="5">
    <location>
        <begin position="25"/>
        <end position="36"/>
    </location>
</feature>
<keyword evidence="3" id="KW-0328">Glycosyltransferase</keyword>
<dbReference type="EMBL" id="JANCYW010000011">
    <property type="protein sequence ID" value="KAK4537128.1"/>
    <property type="molecule type" value="Genomic_DNA"/>
</dbReference>
<dbReference type="Proteomes" id="UP001301350">
    <property type="component" value="Unassembled WGS sequence"/>
</dbReference>
<accession>A0AAV9IYD8</accession>
<evidence type="ECO:0000256" key="4">
    <source>
        <dbReference type="ARBA" id="ARBA00022679"/>
    </source>
</evidence>
<dbReference type="PANTHER" id="PTHR10788">
    <property type="entry name" value="TREHALOSE-6-PHOSPHATE SYNTHASE"/>
    <property type="match status" value="1"/>
</dbReference>
<gene>
    <name evidence="6" type="ORF">CDCA_CDCA11G3153</name>
</gene>
<evidence type="ECO:0000256" key="3">
    <source>
        <dbReference type="ARBA" id="ARBA00022676"/>
    </source>
</evidence>
<keyword evidence="4" id="KW-0808">Transferase</keyword>
<dbReference type="Gene3D" id="3.40.50.2000">
    <property type="entry name" value="Glycogen Phosphorylase B"/>
    <property type="match status" value="2"/>
</dbReference>
<dbReference type="SUPFAM" id="SSF56784">
    <property type="entry name" value="HAD-like"/>
    <property type="match status" value="1"/>
</dbReference>
<dbReference type="InterPro" id="IPR003337">
    <property type="entry name" value="Trehalose_PPase"/>
</dbReference>
<protein>
    <recommendedName>
        <fullName evidence="8">Alpha,alpha-trehalose-phosphate synthase (UDP-forming)</fullName>
    </recommendedName>
</protein>
<dbReference type="SUPFAM" id="SSF53756">
    <property type="entry name" value="UDP-Glycosyltransferase/glycogen phosphorylase"/>
    <property type="match status" value="1"/>
</dbReference>
<proteinExistence type="inferred from homology"/>
<evidence type="ECO:0008006" key="8">
    <source>
        <dbReference type="Google" id="ProtNLM"/>
    </source>
</evidence>